<dbReference type="GO" id="GO:0000049">
    <property type="term" value="F:tRNA binding"/>
    <property type="evidence" value="ECO:0007669"/>
    <property type="project" value="UniProtKB-KW"/>
</dbReference>
<dbReference type="NCBIfam" id="TIGR00420">
    <property type="entry name" value="trmU"/>
    <property type="match status" value="1"/>
</dbReference>
<keyword evidence="7" id="KW-0694">RNA-binding</keyword>
<dbReference type="Proteomes" id="UP000003460">
    <property type="component" value="Unassembled WGS sequence"/>
</dbReference>
<keyword evidence="13" id="KW-1185">Reference proteome</keyword>
<dbReference type="Pfam" id="PF20258">
    <property type="entry name" value="tRNA_Me_trans_C"/>
    <property type="match status" value="1"/>
</dbReference>
<evidence type="ECO:0000256" key="9">
    <source>
        <dbReference type="ARBA" id="ARBA00051542"/>
    </source>
</evidence>
<dbReference type="InterPro" id="IPR004506">
    <property type="entry name" value="MnmA-like"/>
</dbReference>
<dbReference type="Pfam" id="PF20259">
    <property type="entry name" value="tRNA_Me_trans_M"/>
    <property type="match status" value="1"/>
</dbReference>
<evidence type="ECO:0000256" key="3">
    <source>
        <dbReference type="ARBA" id="ARBA00022679"/>
    </source>
</evidence>
<keyword evidence="2" id="KW-0820">tRNA-binding</keyword>
<keyword evidence="3 12" id="KW-0808">Transferase</keyword>
<evidence type="ECO:0000256" key="7">
    <source>
        <dbReference type="ARBA" id="ARBA00022884"/>
    </source>
</evidence>
<reference evidence="12" key="1">
    <citation type="submission" date="2009-09" db="EMBL/GenBank/DDBJ databases">
        <authorList>
            <person name="Weinstock G."/>
            <person name="Sodergren E."/>
            <person name="Clifton S."/>
            <person name="Fulton L."/>
            <person name="Fulton B."/>
            <person name="Courtney L."/>
            <person name="Fronick C."/>
            <person name="Harrison M."/>
            <person name="Strong C."/>
            <person name="Farmer C."/>
            <person name="Delahaunty K."/>
            <person name="Markovic C."/>
            <person name="Hall O."/>
            <person name="Minx P."/>
            <person name="Tomlinson C."/>
            <person name="Mitreva M."/>
            <person name="Nelson J."/>
            <person name="Hou S."/>
            <person name="Wollam A."/>
            <person name="Pepin K.H."/>
            <person name="Johnson M."/>
            <person name="Bhonagiri V."/>
            <person name="Nash W.E."/>
            <person name="Warren W."/>
            <person name="Chinwalla A."/>
            <person name="Mardis E.R."/>
            <person name="Wilson R.K."/>
        </authorList>
    </citation>
    <scope>NUCLEOTIDE SEQUENCE [LARGE SCALE GENOMIC DNA]</scope>
    <source>
        <strain evidence="12">ATCC 51259</strain>
    </source>
</reference>
<dbReference type="InterPro" id="IPR023382">
    <property type="entry name" value="MnmA-like_central_sf"/>
</dbReference>
<evidence type="ECO:0000256" key="1">
    <source>
        <dbReference type="ARBA" id="ARBA00011949"/>
    </source>
</evidence>
<dbReference type="STRING" id="626522.GCWU000325_01335"/>
<comment type="caution">
    <text evidence="12">The sequence shown here is derived from an EMBL/GenBank/DDBJ whole genome shotgun (WGS) entry which is preliminary data.</text>
</comment>
<dbReference type="CDD" id="cd01998">
    <property type="entry name" value="MnmA_TRMU-like"/>
    <property type="match status" value="1"/>
</dbReference>
<dbReference type="Gene3D" id="2.40.30.10">
    <property type="entry name" value="Translation factors"/>
    <property type="match status" value="1"/>
</dbReference>
<dbReference type="GO" id="GO:0103016">
    <property type="term" value="F:tRNA-uridine 2-sulfurtransferase activity"/>
    <property type="evidence" value="ECO:0007669"/>
    <property type="project" value="UniProtKB-EC"/>
</dbReference>
<proteinExistence type="predicted"/>
<keyword evidence="12" id="KW-0489">Methyltransferase</keyword>
<dbReference type="InterPro" id="IPR046885">
    <property type="entry name" value="MnmA-like_C"/>
</dbReference>
<evidence type="ECO:0000313" key="13">
    <source>
        <dbReference type="Proteomes" id="UP000003460"/>
    </source>
</evidence>
<dbReference type="GO" id="GO:0008033">
    <property type="term" value="P:tRNA processing"/>
    <property type="evidence" value="ECO:0007669"/>
    <property type="project" value="UniProtKB-KW"/>
</dbReference>
<evidence type="ECO:0000256" key="5">
    <source>
        <dbReference type="ARBA" id="ARBA00022741"/>
    </source>
</evidence>
<dbReference type="GO" id="GO:0032259">
    <property type="term" value="P:methylation"/>
    <property type="evidence" value="ECO:0007669"/>
    <property type="project" value="UniProtKB-KW"/>
</dbReference>
<dbReference type="InterPro" id="IPR046884">
    <property type="entry name" value="MnmA-like_central"/>
</dbReference>
<dbReference type="EMBL" id="ACIJ02000018">
    <property type="protein sequence ID" value="EEX71799.1"/>
    <property type="molecule type" value="Genomic_DNA"/>
</dbReference>
<evidence type="ECO:0000259" key="10">
    <source>
        <dbReference type="Pfam" id="PF20258"/>
    </source>
</evidence>
<dbReference type="HOGENOM" id="CLU_035188_1_0_10"/>
<dbReference type="NCBIfam" id="NF001138">
    <property type="entry name" value="PRK00143.1"/>
    <property type="match status" value="1"/>
</dbReference>
<evidence type="ECO:0000256" key="6">
    <source>
        <dbReference type="ARBA" id="ARBA00022840"/>
    </source>
</evidence>
<organism evidence="12 13">
    <name type="scientific">Alloprevotella tannerae ATCC 51259</name>
    <dbReference type="NCBI Taxonomy" id="626522"/>
    <lineage>
        <taxon>Bacteria</taxon>
        <taxon>Pseudomonadati</taxon>
        <taxon>Bacteroidota</taxon>
        <taxon>Bacteroidia</taxon>
        <taxon>Bacteroidales</taxon>
        <taxon>Prevotellaceae</taxon>
        <taxon>Alloprevotella</taxon>
    </lineage>
</organism>
<protein>
    <recommendedName>
        <fullName evidence="1">tRNA-uridine 2-sulfurtransferase</fullName>
        <ecNumber evidence="1">2.8.1.13</ecNumber>
    </recommendedName>
</protein>
<dbReference type="Pfam" id="PF03054">
    <property type="entry name" value="tRNA_Me_trans"/>
    <property type="match status" value="1"/>
</dbReference>
<sequence>MGSMKTAALISGGVDSAVAVHLLKEQGITPDLFYIKIGNGPQGEWDCKAEEDWEMATAVARRYGCKLKLIDLQKEYWDEVVGYIVDRLRKGLTPNSDVMCNKYIKFGCFEEREGHNYDRIATGHYAQTETDEAGRVWLTTAPDPIKDQTDFLAQLDGFSVRKLIFPIGGLMKDEVRKIAQAAHLAPAKRKDSQGICFLGKISFSELARKYLGEKEGLVVEQETGNIIGKHKGYWFYTIGQRKGLGFGGGPWYVVRKDIKRNIIYVSRGFETKAAYGKAFRIEMPHFITYNPYEADGDYRVTFKVRHTPEFTPGRLLVRGGKYELHSDELIQGIAPGQFAVLYDEQAHRCLGSGEIGLLPPAKIQ</sequence>
<keyword evidence="6" id="KW-0067">ATP-binding</keyword>
<evidence type="ECO:0000256" key="4">
    <source>
        <dbReference type="ARBA" id="ARBA00022694"/>
    </source>
</evidence>
<dbReference type="AlphaFoldDB" id="C9LGJ1"/>
<dbReference type="PANTHER" id="PTHR43052:SF1">
    <property type="entry name" value="TRNA-5-TAURINOMETHYLURIDINE 2-SULFURTRANSFERASE"/>
    <property type="match status" value="1"/>
</dbReference>
<dbReference type="EC" id="2.8.1.13" evidence="1"/>
<name>C9LGJ1_9BACT</name>
<comment type="catalytic activity">
    <reaction evidence="9">
        <text>S-sulfanyl-L-cysteinyl-[protein] + uridine(34) in tRNA + AH2 + ATP = 2-thiouridine(34) in tRNA + L-cysteinyl-[protein] + A + AMP + diphosphate + H(+)</text>
        <dbReference type="Rhea" id="RHEA:47032"/>
        <dbReference type="Rhea" id="RHEA-COMP:10131"/>
        <dbReference type="Rhea" id="RHEA-COMP:11726"/>
        <dbReference type="Rhea" id="RHEA-COMP:11727"/>
        <dbReference type="Rhea" id="RHEA-COMP:11728"/>
        <dbReference type="ChEBI" id="CHEBI:13193"/>
        <dbReference type="ChEBI" id="CHEBI:15378"/>
        <dbReference type="ChEBI" id="CHEBI:17499"/>
        <dbReference type="ChEBI" id="CHEBI:29950"/>
        <dbReference type="ChEBI" id="CHEBI:30616"/>
        <dbReference type="ChEBI" id="CHEBI:33019"/>
        <dbReference type="ChEBI" id="CHEBI:61963"/>
        <dbReference type="ChEBI" id="CHEBI:65315"/>
        <dbReference type="ChEBI" id="CHEBI:87170"/>
        <dbReference type="ChEBI" id="CHEBI:456215"/>
        <dbReference type="EC" id="2.8.1.13"/>
    </reaction>
</comment>
<evidence type="ECO:0000313" key="12">
    <source>
        <dbReference type="EMBL" id="EEX71799.1"/>
    </source>
</evidence>
<feature type="domain" description="tRNA-specific 2-thiouridylase MnmA-like C-terminal" evidence="10">
    <location>
        <begin position="278"/>
        <end position="355"/>
    </location>
</feature>
<dbReference type="FunFam" id="2.30.30.280:FF:000001">
    <property type="entry name" value="tRNA-specific 2-thiouridylase MnmA"/>
    <property type="match status" value="1"/>
</dbReference>
<dbReference type="Gene3D" id="3.40.50.620">
    <property type="entry name" value="HUPs"/>
    <property type="match status" value="1"/>
</dbReference>
<accession>C9LGJ1</accession>
<dbReference type="SUPFAM" id="SSF52402">
    <property type="entry name" value="Adenine nucleotide alpha hydrolases-like"/>
    <property type="match status" value="1"/>
</dbReference>
<dbReference type="PANTHER" id="PTHR43052">
    <property type="match status" value="1"/>
</dbReference>
<dbReference type="Gene3D" id="2.30.30.280">
    <property type="entry name" value="Adenine nucleotide alpha hydrolases-like domains"/>
    <property type="match status" value="1"/>
</dbReference>
<dbReference type="eggNOG" id="COG0482">
    <property type="taxonomic scope" value="Bacteria"/>
</dbReference>
<evidence type="ECO:0000259" key="11">
    <source>
        <dbReference type="Pfam" id="PF20259"/>
    </source>
</evidence>
<dbReference type="InterPro" id="IPR014729">
    <property type="entry name" value="Rossmann-like_a/b/a_fold"/>
</dbReference>
<evidence type="ECO:0000256" key="2">
    <source>
        <dbReference type="ARBA" id="ARBA00022555"/>
    </source>
</evidence>
<evidence type="ECO:0000256" key="8">
    <source>
        <dbReference type="ARBA" id="ARBA00023157"/>
    </source>
</evidence>
<dbReference type="InterPro" id="IPR051305">
    <property type="entry name" value="tRNA_2-thiouridylase_MnmA"/>
</dbReference>
<keyword evidence="5" id="KW-0547">Nucleotide-binding</keyword>
<keyword evidence="8" id="KW-1015">Disulfide bond</keyword>
<dbReference type="GO" id="GO:0008168">
    <property type="term" value="F:methyltransferase activity"/>
    <property type="evidence" value="ECO:0007669"/>
    <property type="project" value="UniProtKB-KW"/>
</dbReference>
<gene>
    <name evidence="12" type="primary">trmU</name>
    <name evidence="12" type="ORF">GCWU000325_01335</name>
</gene>
<keyword evidence="4" id="KW-0819">tRNA processing</keyword>
<feature type="domain" description="tRNA-specific 2-thiouridylase MnmA-like central" evidence="11">
    <location>
        <begin position="208"/>
        <end position="267"/>
    </location>
</feature>
<dbReference type="GO" id="GO:0005524">
    <property type="term" value="F:ATP binding"/>
    <property type="evidence" value="ECO:0007669"/>
    <property type="project" value="UniProtKB-KW"/>
</dbReference>